<dbReference type="Gene3D" id="3.20.20.60">
    <property type="entry name" value="Phosphoenolpyruvate-binding domains"/>
    <property type="match status" value="1"/>
</dbReference>
<dbReference type="EMBL" id="JAMQCR010000002">
    <property type="protein sequence ID" value="MCM2534981.1"/>
    <property type="molecule type" value="Genomic_DNA"/>
</dbReference>
<evidence type="ECO:0000313" key="2">
    <source>
        <dbReference type="Proteomes" id="UP001523262"/>
    </source>
</evidence>
<accession>A0ABT0WF90</accession>
<dbReference type="InterPro" id="IPR040442">
    <property type="entry name" value="Pyrv_kinase-like_dom_sf"/>
</dbReference>
<comment type="caution">
    <text evidence="1">The sequence shown here is derived from an EMBL/GenBank/DDBJ whole genome shotgun (WGS) entry which is preliminary data.</text>
</comment>
<protein>
    <submittedName>
        <fullName evidence="1">Uncharacterized protein</fullName>
    </submittedName>
</protein>
<dbReference type="Proteomes" id="UP001523262">
    <property type="component" value="Unassembled WGS sequence"/>
</dbReference>
<name>A0ABT0WF90_9BACI</name>
<dbReference type="SUPFAM" id="SSF51621">
    <property type="entry name" value="Phosphoenolpyruvate/pyruvate domain"/>
    <property type="match status" value="1"/>
</dbReference>
<keyword evidence="2" id="KW-1185">Reference proteome</keyword>
<dbReference type="InterPro" id="IPR015813">
    <property type="entry name" value="Pyrv/PenolPyrv_kinase-like_dom"/>
</dbReference>
<gene>
    <name evidence="1" type="ORF">NDK43_24900</name>
</gene>
<organism evidence="1 2">
    <name type="scientific">Neobacillus pocheonensis</name>
    <dbReference type="NCBI Taxonomy" id="363869"/>
    <lineage>
        <taxon>Bacteria</taxon>
        <taxon>Bacillati</taxon>
        <taxon>Bacillota</taxon>
        <taxon>Bacilli</taxon>
        <taxon>Bacillales</taxon>
        <taxon>Bacillaceae</taxon>
        <taxon>Neobacillus</taxon>
    </lineage>
</organism>
<reference evidence="1 2" key="1">
    <citation type="submission" date="2022-06" db="EMBL/GenBank/DDBJ databases">
        <authorList>
            <person name="Jeon C.O."/>
        </authorList>
    </citation>
    <scope>NUCLEOTIDE SEQUENCE [LARGE SCALE GENOMIC DNA]</scope>
    <source>
        <strain evidence="1 2">KCTC 13943</strain>
    </source>
</reference>
<evidence type="ECO:0000313" key="1">
    <source>
        <dbReference type="EMBL" id="MCM2534981.1"/>
    </source>
</evidence>
<sequence>MIYPEIYETQAKAIFYAATKLAEKGIEMPKIMIPLVDLPHFSRIG</sequence>
<proteinExistence type="predicted"/>